<dbReference type="EMBL" id="DYDO01000002">
    <property type="protein sequence ID" value="DBA30469.1"/>
    <property type="molecule type" value="Genomic_DNA"/>
</dbReference>
<accession>A0AAV3ASC2</accession>
<sequence length="117" mass="13798">MEIINILAPLVYYDSLSSDLLLVKANWVFHFHTSICIRKSFVFYAFLQSFQFILQSLEYLQVMTSILKVCGICCSPLPVYWKYLKFRSQKSLKVSLYRAVRQVFSIKENFSQGYNNQ</sequence>
<keyword evidence="2" id="KW-1185">Reference proteome</keyword>
<dbReference type="AlphaFoldDB" id="A0AAV3ASC2"/>
<evidence type="ECO:0000313" key="2">
    <source>
        <dbReference type="Proteomes" id="UP001181693"/>
    </source>
</evidence>
<dbReference type="Proteomes" id="UP001181693">
    <property type="component" value="Unassembled WGS sequence"/>
</dbReference>
<gene>
    <name evidence="1" type="ORF">GDO54_006438</name>
</gene>
<evidence type="ECO:0000313" key="1">
    <source>
        <dbReference type="EMBL" id="DBA30469.1"/>
    </source>
</evidence>
<reference evidence="1" key="1">
    <citation type="thesis" date="2020" institute="ProQuest LLC" country="789 East Eisenhower Parkway, Ann Arbor, MI, USA">
        <title>Comparative Genomics and Chromosome Evolution.</title>
        <authorList>
            <person name="Mudd A.B."/>
        </authorList>
    </citation>
    <scope>NUCLEOTIDE SEQUENCE</scope>
    <source>
        <strain evidence="1">1538</strain>
        <tissue evidence="1">Blood</tissue>
    </source>
</reference>
<name>A0AAV3ASC2_PYXAD</name>
<organism evidence="1 2">
    <name type="scientific">Pyxicephalus adspersus</name>
    <name type="common">African bullfrog</name>
    <dbReference type="NCBI Taxonomy" id="30357"/>
    <lineage>
        <taxon>Eukaryota</taxon>
        <taxon>Metazoa</taxon>
        <taxon>Chordata</taxon>
        <taxon>Craniata</taxon>
        <taxon>Vertebrata</taxon>
        <taxon>Euteleostomi</taxon>
        <taxon>Amphibia</taxon>
        <taxon>Batrachia</taxon>
        <taxon>Anura</taxon>
        <taxon>Neobatrachia</taxon>
        <taxon>Ranoidea</taxon>
        <taxon>Pyxicephalidae</taxon>
        <taxon>Pyxicephalinae</taxon>
        <taxon>Pyxicephalus</taxon>
    </lineage>
</organism>
<comment type="caution">
    <text evidence="1">The sequence shown here is derived from an EMBL/GenBank/DDBJ whole genome shotgun (WGS) entry which is preliminary data.</text>
</comment>
<protein>
    <submittedName>
        <fullName evidence="1">Uncharacterized protein</fullName>
    </submittedName>
</protein>
<proteinExistence type="predicted"/>